<organism evidence="1">
    <name type="scientific">Blautia glucerasea</name>
    <dbReference type="NCBI Taxonomy" id="536633"/>
    <lineage>
        <taxon>Bacteria</taxon>
        <taxon>Bacillati</taxon>
        <taxon>Bacillota</taxon>
        <taxon>Clostridia</taxon>
        <taxon>Lachnospirales</taxon>
        <taxon>Lachnospiraceae</taxon>
        <taxon>Blautia</taxon>
    </lineage>
</organism>
<proteinExistence type="predicted"/>
<dbReference type="AlphaFoldDB" id="A0A6N2QYI9"/>
<evidence type="ECO:0000313" key="1">
    <source>
        <dbReference type="EMBL" id="VYS73614.1"/>
    </source>
</evidence>
<gene>
    <name evidence="1" type="ORF">BGLFYP119_00351</name>
</gene>
<name>A0A6N2QYI9_9FIRM</name>
<protein>
    <submittedName>
        <fullName evidence="1">Uncharacterized protein</fullName>
    </submittedName>
</protein>
<reference evidence="1" key="1">
    <citation type="submission" date="2019-11" db="EMBL/GenBank/DDBJ databases">
        <authorList>
            <person name="Feng L."/>
        </authorList>
    </citation>
    <scope>NUCLEOTIDE SEQUENCE</scope>
    <source>
        <strain evidence="1">BgluceraseaLFYP119</strain>
    </source>
</reference>
<sequence>MILTEDKNYTMSLEVEDRESATGLIGKNIEMEFSARELLHAVITCGIPVQRMTTAYFSKKKLELIYKLFLVETALDTEGDRLKKARRIAYLDSSEKSVMSYYMGMFLTKLISRRLYGVDYLTHLNLIQSMDGNGFIDFFNSEWRQDMIGFQPDKKSWSVWEAKGGSNRREQALKKGCQQAAAIESVNGLAPDPGAVCMTYYDHSFLCGVIRQPENSQAKNRERVCFTEEAFFRAYYKPICEMFMEQGTRLHFHGKNAEISLSVPCFPEKEQEEEERRIHVGMSQKLLLCLMENDYSRLAAEREALTKCVCPEGAFWGGDGIYIR</sequence>
<accession>A0A6N2QYI9</accession>
<dbReference type="RefSeq" id="WP_156352310.1">
    <property type="nucleotide sequence ID" value="NZ_CACRST010000006.1"/>
</dbReference>
<dbReference type="EMBL" id="CACRST010000006">
    <property type="protein sequence ID" value="VYS73614.1"/>
    <property type="molecule type" value="Genomic_DNA"/>
</dbReference>